<dbReference type="HOGENOM" id="CLU_2844009_0_0_5"/>
<sequence length="65" mass="7238">MKDLMDVNTMDTTKAEAQFNALPPVAPLAMPRQVLVPTQRSLRETLAEWAQMALRFGKHISGARS</sequence>
<accession>F9Y8C5</accession>
<organism evidence="1 2">
    <name type="scientific">Ketogulonicigenium vulgare (strain WSH-001)</name>
    <dbReference type="NCBI Taxonomy" id="759362"/>
    <lineage>
        <taxon>Bacteria</taxon>
        <taxon>Pseudomonadati</taxon>
        <taxon>Pseudomonadota</taxon>
        <taxon>Alphaproteobacteria</taxon>
        <taxon>Rhodobacterales</taxon>
        <taxon>Roseobacteraceae</taxon>
        <taxon>Ketogulonicigenium</taxon>
    </lineage>
</organism>
<dbReference type="Proteomes" id="UP000000692">
    <property type="component" value="Chromosome"/>
</dbReference>
<reference evidence="1 2" key="1">
    <citation type="journal article" date="2011" name="J. Bacteriol.">
        <title>Complete genome sequence of the industrial strain Ketogulonicigenium vulgare WSH-001.</title>
        <authorList>
            <person name="Liu L."/>
            <person name="Li Y."/>
            <person name="Zhang J."/>
            <person name="Zhou Z."/>
            <person name="Liu J."/>
            <person name="Li X."/>
            <person name="Zhou J."/>
            <person name="Du G."/>
            <person name="Wang L."/>
            <person name="Chen J."/>
        </authorList>
    </citation>
    <scope>NUCLEOTIDE SEQUENCE [LARGE SCALE GENOMIC DNA]</scope>
    <source>
        <strain evidence="1 2">WSH-001</strain>
    </source>
</reference>
<protein>
    <submittedName>
        <fullName evidence="1">Uncharacterized protein</fullName>
    </submittedName>
</protein>
<evidence type="ECO:0000313" key="1">
    <source>
        <dbReference type="EMBL" id="AEM42411.1"/>
    </source>
</evidence>
<dbReference type="RefSeq" id="WP_013383064.1">
    <property type="nucleotide sequence ID" value="NC_017384.1"/>
</dbReference>
<name>F9Y8C5_KETVW</name>
<evidence type="ECO:0000313" key="2">
    <source>
        <dbReference type="Proteomes" id="UP000000692"/>
    </source>
</evidence>
<dbReference type="AlphaFoldDB" id="F9Y8C5"/>
<dbReference type="EMBL" id="CP002018">
    <property type="protein sequence ID" value="AEM42411.1"/>
    <property type="molecule type" value="Genomic_DNA"/>
</dbReference>
<keyword evidence="2" id="KW-1185">Reference proteome</keyword>
<proteinExistence type="predicted"/>
<gene>
    <name evidence="1" type="ordered locus">KVU_2572</name>
</gene>
<dbReference type="KEGG" id="kvl:KVU_2572"/>